<organism evidence="1 2">
    <name type="scientific">Pipistrellus kuhlii</name>
    <name type="common">Kuhl's pipistrelle</name>
    <dbReference type="NCBI Taxonomy" id="59472"/>
    <lineage>
        <taxon>Eukaryota</taxon>
        <taxon>Metazoa</taxon>
        <taxon>Chordata</taxon>
        <taxon>Craniata</taxon>
        <taxon>Vertebrata</taxon>
        <taxon>Euteleostomi</taxon>
        <taxon>Mammalia</taxon>
        <taxon>Eutheria</taxon>
        <taxon>Laurasiatheria</taxon>
        <taxon>Chiroptera</taxon>
        <taxon>Yangochiroptera</taxon>
        <taxon>Vespertilionidae</taxon>
        <taxon>Pipistrellus</taxon>
    </lineage>
</organism>
<gene>
    <name evidence="1" type="ORF">mPipKuh1_009092</name>
</gene>
<evidence type="ECO:0000313" key="2">
    <source>
        <dbReference type="Proteomes" id="UP000558488"/>
    </source>
</evidence>
<proteinExistence type="predicted"/>
<evidence type="ECO:0000313" key="1">
    <source>
        <dbReference type="EMBL" id="KAF6311896.1"/>
    </source>
</evidence>
<comment type="caution">
    <text evidence="1">The sequence shown here is derived from an EMBL/GenBank/DDBJ whole genome shotgun (WGS) entry which is preliminary data.</text>
</comment>
<reference evidence="1 2" key="1">
    <citation type="journal article" date="2020" name="Nature">
        <title>Six reference-quality genomes reveal evolution of bat adaptations.</title>
        <authorList>
            <person name="Jebb D."/>
            <person name="Huang Z."/>
            <person name="Pippel M."/>
            <person name="Hughes G.M."/>
            <person name="Lavrichenko K."/>
            <person name="Devanna P."/>
            <person name="Winkler S."/>
            <person name="Jermiin L.S."/>
            <person name="Skirmuntt E.C."/>
            <person name="Katzourakis A."/>
            <person name="Burkitt-Gray L."/>
            <person name="Ray D.A."/>
            <person name="Sullivan K.A.M."/>
            <person name="Roscito J.G."/>
            <person name="Kirilenko B.M."/>
            <person name="Davalos L.M."/>
            <person name="Corthals A.P."/>
            <person name="Power M.L."/>
            <person name="Jones G."/>
            <person name="Ransome R.D."/>
            <person name="Dechmann D.K.N."/>
            <person name="Locatelli A.G."/>
            <person name="Puechmaille S.J."/>
            <person name="Fedrigo O."/>
            <person name="Jarvis E.D."/>
            <person name="Hiller M."/>
            <person name="Vernes S.C."/>
            <person name="Myers E.W."/>
            <person name="Teeling E.C."/>
        </authorList>
    </citation>
    <scope>NUCLEOTIDE SEQUENCE [LARGE SCALE GENOMIC DNA]</scope>
    <source>
        <strain evidence="1">MPipKuh1</strain>
        <tissue evidence="1">Flight muscle</tissue>
    </source>
</reference>
<dbReference type="Proteomes" id="UP000558488">
    <property type="component" value="Unassembled WGS sequence"/>
</dbReference>
<dbReference type="AlphaFoldDB" id="A0A7J7UGK9"/>
<name>A0A7J7UGK9_PIPKU</name>
<dbReference type="EMBL" id="JACAGB010000020">
    <property type="protein sequence ID" value="KAF6311896.1"/>
    <property type="molecule type" value="Genomic_DNA"/>
</dbReference>
<protein>
    <submittedName>
        <fullName evidence="1">Uncharacterized protein</fullName>
    </submittedName>
</protein>
<accession>A0A7J7UGK9</accession>
<sequence>MQFCLHRLLGDPPSARQRAPDPLRCRGQALEKKPVSSPAQLKGASFLSVPFAPSPSSRPRTLHLERGERGREILWRLIPLAPMGSPYPPPHPHACLSSALRSPWRPESHPSASSRCFAGDAERGVAQWEEPAVARPLPCWLRP</sequence>
<keyword evidence="2" id="KW-1185">Reference proteome</keyword>